<evidence type="ECO:0000313" key="3">
    <source>
        <dbReference type="Proteomes" id="UP000050320"/>
    </source>
</evidence>
<evidence type="ECO:0000313" key="2">
    <source>
        <dbReference type="EMBL" id="KQB36158.1"/>
    </source>
</evidence>
<accession>A0A0Q0RZW4</accession>
<comment type="caution">
    <text evidence="2">The sequence shown here is derived from an EMBL/GenBank/DDBJ whole genome shotgun (WGS) entry which is preliminary data.</text>
</comment>
<reference evidence="2 3" key="2">
    <citation type="submission" date="2015-09" db="EMBL/GenBank/DDBJ databases">
        <title>Heavy metals and arsenic resistance mechanisms in polyextremophilic archaea of the family Ferroplasmaceae.</title>
        <authorList>
            <person name="Bulaev A.G."/>
            <person name="Kanygina A.V."/>
        </authorList>
    </citation>
    <scope>NUCLEOTIDE SEQUENCE [LARGE SCALE GENOMIC DNA]</scope>
    <source>
        <strain evidence="2 3">VT</strain>
    </source>
</reference>
<dbReference type="EMBL" id="LJCQ01000110">
    <property type="protein sequence ID" value="KPV47243.1"/>
    <property type="molecule type" value="Genomic_DNA"/>
</dbReference>
<dbReference type="Proteomes" id="UP000050515">
    <property type="component" value="Unassembled WGS sequence"/>
</dbReference>
<sequence length="282" mass="32956">MLQTTKDNLISLFNKFLHENYGDFLFIDPDSIETLGKINAYADLFLPEHVLSIHLINKIGHVFYLEAENIYGYITIKGPEFNSALMQIKSKIAELNKSYILKIISYAGNYLAKIPEIRMAYTPMMEIFRSLDNNGNVILDTSRQADTKRIKFFSLIKHSGILKYEERYDKIIIYKNEDPGFKNDREMFAMTFSAIPEIFAANDSVKPYVRTAYSYYYFSIIHGDMIPLDAEILLRNYRHLFNRNIDELKFRSYIDSLIDCGIFFLEDGKIKGNIEIYNKIKN</sequence>
<dbReference type="AlphaFoldDB" id="A0A0Q0RZW4"/>
<protein>
    <submittedName>
        <fullName evidence="2">Uncharacterized protein</fullName>
    </submittedName>
</protein>
<keyword evidence="3" id="KW-1185">Reference proteome</keyword>
<evidence type="ECO:0000313" key="1">
    <source>
        <dbReference type="EMBL" id="KPV47243.1"/>
    </source>
</evidence>
<dbReference type="Proteomes" id="UP000050320">
    <property type="component" value="Unassembled WGS sequence"/>
</dbReference>
<organism evidence="2 3">
    <name type="scientific">Acidiplasma aeolicum</name>
    <dbReference type="NCBI Taxonomy" id="507754"/>
    <lineage>
        <taxon>Archaea</taxon>
        <taxon>Methanobacteriati</taxon>
        <taxon>Thermoplasmatota</taxon>
        <taxon>Thermoplasmata</taxon>
        <taxon>Thermoplasmatales</taxon>
        <taxon>Ferroplasmaceae</taxon>
        <taxon>Acidiplasma</taxon>
    </lineage>
</organism>
<dbReference type="EMBL" id="LKBG01000045">
    <property type="protein sequence ID" value="KQB36158.1"/>
    <property type="molecule type" value="Genomic_DNA"/>
</dbReference>
<reference evidence="1 4" key="1">
    <citation type="submission" date="2015-09" db="EMBL/GenBank/DDBJ databases">
        <title>Draft genome sequence of Acidiplasma aeolicum DSM 18409.</title>
        <authorList>
            <person name="Hemp J."/>
        </authorList>
    </citation>
    <scope>NUCLEOTIDE SEQUENCE [LARGE SCALE GENOMIC DNA]</scope>
    <source>
        <strain evidence="1 4">V</strain>
    </source>
</reference>
<name>A0A0Q0RZW4_9ARCH</name>
<evidence type="ECO:0000313" key="4">
    <source>
        <dbReference type="Proteomes" id="UP000050515"/>
    </source>
</evidence>
<gene>
    <name evidence="2" type="ORF">AOG54_02355</name>
    <name evidence="1" type="ORF">SE19_01925</name>
</gene>
<proteinExistence type="predicted"/>
<dbReference type="PATRIC" id="fig|507754.4.peg.201"/>